<evidence type="ECO:0000313" key="1">
    <source>
        <dbReference type="EMBL" id="SFH73353.1"/>
    </source>
</evidence>
<evidence type="ECO:0000313" key="2">
    <source>
        <dbReference type="Proteomes" id="UP000199518"/>
    </source>
</evidence>
<sequence length="265" mass="29582">MHGSRRAIWIISLLAGLSGCTHLQLSRSAVKQSESVTDLIYQQILDNLALFHCQPDALAHFAVVGTGGTAVNDHGEAGLELEWDPFSIVREQLGLSGFREIQEQWTLAPIVNPEKLRAIRCVFQIVANGVSTDPEADTLLQSFLGDNYFEWLPQGWYGVGCRKDVPRDALYVGHYGHKFVWVKCGSLDALTRLTIVVLNIATLDPNPPPAEPTKTVYRYERDADGNVQTMEILTRPDPDAPRVVPSQVRKDFYNPLQSQIQMQGR</sequence>
<protein>
    <recommendedName>
        <fullName evidence="3">Lipoprotein</fullName>
    </recommendedName>
</protein>
<dbReference type="PROSITE" id="PS51257">
    <property type="entry name" value="PROKAR_LIPOPROTEIN"/>
    <property type="match status" value="1"/>
</dbReference>
<dbReference type="Proteomes" id="UP000199518">
    <property type="component" value="Unassembled WGS sequence"/>
</dbReference>
<gene>
    <name evidence="1" type="ORF">SAMN05421753_102263</name>
</gene>
<keyword evidence="2" id="KW-1185">Reference proteome</keyword>
<dbReference type="EMBL" id="FOQD01000002">
    <property type="protein sequence ID" value="SFH73353.1"/>
    <property type="molecule type" value="Genomic_DNA"/>
</dbReference>
<dbReference type="AlphaFoldDB" id="A0A1I3CG40"/>
<accession>A0A1I3CG40</accession>
<proteinExistence type="predicted"/>
<dbReference type="RefSeq" id="WP_092047948.1">
    <property type="nucleotide sequence ID" value="NZ_FOQD01000002.1"/>
</dbReference>
<organism evidence="1 2">
    <name type="scientific">Planctomicrobium piriforme</name>
    <dbReference type="NCBI Taxonomy" id="1576369"/>
    <lineage>
        <taxon>Bacteria</taxon>
        <taxon>Pseudomonadati</taxon>
        <taxon>Planctomycetota</taxon>
        <taxon>Planctomycetia</taxon>
        <taxon>Planctomycetales</taxon>
        <taxon>Planctomycetaceae</taxon>
        <taxon>Planctomicrobium</taxon>
    </lineage>
</organism>
<name>A0A1I3CG40_9PLAN</name>
<reference evidence="2" key="1">
    <citation type="submission" date="2016-10" db="EMBL/GenBank/DDBJ databases">
        <authorList>
            <person name="Varghese N."/>
            <person name="Submissions S."/>
        </authorList>
    </citation>
    <scope>NUCLEOTIDE SEQUENCE [LARGE SCALE GENOMIC DNA]</scope>
    <source>
        <strain evidence="2">DSM 26348</strain>
    </source>
</reference>
<evidence type="ECO:0008006" key="3">
    <source>
        <dbReference type="Google" id="ProtNLM"/>
    </source>
</evidence>
<dbReference type="OrthoDB" id="273841at2"/>